<evidence type="ECO:0000259" key="1">
    <source>
        <dbReference type="Pfam" id="PF04981"/>
    </source>
</evidence>
<dbReference type="GeneID" id="5056216"/>
<evidence type="ECO:0000313" key="2">
    <source>
        <dbReference type="EMBL" id="NYR16239.1"/>
    </source>
</evidence>
<dbReference type="OMA" id="RFTYSLR"/>
<proteinExistence type="predicted"/>
<dbReference type="Proteomes" id="UP000554766">
    <property type="component" value="Unassembled WGS sequence"/>
</dbReference>
<dbReference type="RefSeq" id="WP_011901296.1">
    <property type="nucleotide sequence ID" value="NZ_JAAVJF010000005.1"/>
</dbReference>
<organism evidence="2 3">
    <name type="scientific">Pyrobaculum arsenaticum</name>
    <dbReference type="NCBI Taxonomy" id="121277"/>
    <lineage>
        <taxon>Archaea</taxon>
        <taxon>Thermoproteota</taxon>
        <taxon>Thermoprotei</taxon>
        <taxon>Thermoproteales</taxon>
        <taxon>Thermoproteaceae</taxon>
        <taxon>Pyrobaculum</taxon>
    </lineage>
</organism>
<reference evidence="2 3" key="1">
    <citation type="journal article" date="2020" name="Nat. Commun.">
        <title>The structures of two archaeal type IV pili illuminate evolutionary relationships.</title>
        <authorList>
            <person name="Wang F."/>
            <person name="Baquero D.P."/>
            <person name="Su Z."/>
            <person name="Beltran L.C."/>
            <person name="Prangishvili D."/>
            <person name="Krupovic M."/>
            <person name="Egelman E.H."/>
        </authorList>
    </citation>
    <scope>NUCLEOTIDE SEQUENCE [LARGE SCALE GENOMIC DNA]</scope>
    <source>
        <strain evidence="2 3">2GA</strain>
    </source>
</reference>
<keyword evidence="3" id="KW-1185">Reference proteome</keyword>
<protein>
    <recommendedName>
        <fullName evidence="1">Nmd3 N-terminal domain-containing protein</fullName>
    </recommendedName>
</protein>
<dbReference type="GO" id="GO:0005737">
    <property type="term" value="C:cytoplasm"/>
    <property type="evidence" value="ECO:0007669"/>
    <property type="project" value="TreeGrafter"/>
</dbReference>
<dbReference type="InterPro" id="IPR039768">
    <property type="entry name" value="Nmd3"/>
</dbReference>
<accession>A0A7L4PB84</accession>
<comment type="caution">
    <text evidence="2">The sequence shown here is derived from an EMBL/GenBank/DDBJ whole genome shotgun (WGS) entry which is preliminary data.</text>
</comment>
<dbReference type="InterPro" id="IPR007064">
    <property type="entry name" value="Nmd3_N"/>
</dbReference>
<dbReference type="Pfam" id="PF04981">
    <property type="entry name" value="NMD3"/>
    <property type="match status" value="1"/>
</dbReference>
<feature type="domain" description="Nmd3 N-terminal" evidence="1">
    <location>
        <begin position="6"/>
        <end position="233"/>
    </location>
</feature>
<dbReference type="GO" id="GO:0043023">
    <property type="term" value="F:ribosomal large subunit binding"/>
    <property type="evidence" value="ECO:0007669"/>
    <property type="project" value="InterPro"/>
</dbReference>
<dbReference type="EMBL" id="JAAVJF010000005">
    <property type="protein sequence ID" value="NYR16239.1"/>
    <property type="molecule type" value="Genomic_DNA"/>
</dbReference>
<dbReference type="PANTHER" id="PTHR12746">
    <property type="entry name" value="NONSENSE-MEDIATED MRNA DECAY PROTEIN 3"/>
    <property type="match status" value="1"/>
</dbReference>
<gene>
    <name evidence="2" type="ORF">HC235_09915</name>
</gene>
<dbReference type="PANTHER" id="PTHR12746:SF2">
    <property type="entry name" value="60S RIBOSOMAL EXPORT PROTEIN NMD3"/>
    <property type="match status" value="1"/>
</dbReference>
<sequence>MARVYCPHCGRLVDKLIEGMCEDCYIEKYPLITVKDKTLLKCKYCGAVYLRGKWVRARKTGTEELVKRILAEKATVRGIVEKIDVQEIGNKLHLHVTVKGSPHPLIAERALAYQIEFSYDNDICIDCREMLSKREFALLQVRGTPRGLDDAMKKKIFQIVEQELYKLKDKRIGYISDIKNTENGVDIYTTSAGLARHLAYVIHKHFPSQIVETAKNIGVKDGRRLYHMTYAVIIITYKPGDIIVLKGERKSTISINNKFIVLYSIETKKYEQITIRELLSSKPLLIGNS</sequence>
<evidence type="ECO:0000313" key="3">
    <source>
        <dbReference type="Proteomes" id="UP000554766"/>
    </source>
</evidence>
<name>A0A7L4PB84_9CREN</name>
<dbReference type="AlphaFoldDB" id="A0A7L4PB84"/>